<evidence type="ECO:0000256" key="13">
    <source>
        <dbReference type="ARBA" id="ARBA00068094"/>
    </source>
</evidence>
<comment type="catalytic activity">
    <reaction evidence="10">
        <text>beta-D-glucosyl-(1&lt;-&gt;1)-N-octadecanoylsphing-4-enine + H2O = N-octadecanoylsphing-4-enine + D-glucose</text>
        <dbReference type="Rhea" id="RHEA:59284"/>
        <dbReference type="ChEBI" id="CHEBI:4167"/>
        <dbReference type="ChEBI" id="CHEBI:15377"/>
        <dbReference type="ChEBI" id="CHEBI:72961"/>
        <dbReference type="ChEBI" id="CHEBI:84719"/>
    </reaction>
    <physiologicalReaction direction="left-to-right" evidence="10">
        <dbReference type="Rhea" id="RHEA:59285"/>
    </physiologicalReaction>
</comment>
<dbReference type="InterPro" id="IPR033132">
    <property type="entry name" value="GH_1_N_CS"/>
</dbReference>
<comment type="catalytic activity">
    <reaction evidence="8">
        <text>beta-D-galactosyl-(1&lt;-&gt;1')-N-octadecanoylsphing-4-enine + H2O = N-octadecanoylsphing-4-enine + D-galactose</text>
        <dbReference type="Rhea" id="RHEA:59292"/>
        <dbReference type="ChEBI" id="CHEBI:4139"/>
        <dbReference type="ChEBI" id="CHEBI:15377"/>
        <dbReference type="ChEBI" id="CHEBI:72961"/>
        <dbReference type="ChEBI" id="CHEBI:84720"/>
    </reaction>
    <physiologicalReaction direction="left-to-right" evidence="8">
        <dbReference type="Rhea" id="RHEA:59293"/>
    </physiologicalReaction>
</comment>
<dbReference type="InterPro" id="IPR017853">
    <property type="entry name" value="GH"/>
</dbReference>
<proteinExistence type="inferred from homology"/>
<dbReference type="FunFam" id="3.20.20.80:FF:000011">
    <property type="entry name" value="Cytosolic beta-glucosidase"/>
    <property type="match status" value="1"/>
</dbReference>
<keyword evidence="5" id="KW-0326">Glycosidase</keyword>
<comment type="catalytic activity">
    <reaction evidence="1">
        <text>Hydrolysis of terminal, non-reducing beta-D-glucosyl residues with release of beta-D-glucose.</text>
        <dbReference type="EC" id="3.2.1.21"/>
    </reaction>
</comment>
<evidence type="ECO:0000256" key="14">
    <source>
        <dbReference type="ARBA" id="ARBA00079026"/>
    </source>
</evidence>
<comment type="catalytic activity">
    <reaction evidence="6">
        <text>a beta-D-galactosyl-(1&lt;-&gt;1')-N-acylsphing-4-enine + H2O = an N-acylsphing-4-enine + D-galactose</text>
        <dbReference type="Rhea" id="RHEA:14297"/>
        <dbReference type="ChEBI" id="CHEBI:4139"/>
        <dbReference type="ChEBI" id="CHEBI:15377"/>
        <dbReference type="ChEBI" id="CHEBI:18390"/>
        <dbReference type="ChEBI" id="CHEBI:52639"/>
        <dbReference type="EC" id="3.2.1.46"/>
    </reaction>
    <physiologicalReaction direction="left-to-right" evidence="6">
        <dbReference type="Rhea" id="RHEA:14298"/>
    </physiologicalReaction>
</comment>
<evidence type="ECO:0000256" key="3">
    <source>
        <dbReference type="ARBA" id="ARBA00012744"/>
    </source>
</evidence>
<dbReference type="AlphaFoldDB" id="A0A8S0Z5G9"/>
<evidence type="ECO:0000256" key="5">
    <source>
        <dbReference type="ARBA" id="ARBA00023295"/>
    </source>
</evidence>
<gene>
    <name evidence="18" type="ORF">APLA_LOCUS3248</name>
</gene>
<evidence type="ECO:0000256" key="10">
    <source>
        <dbReference type="ARBA" id="ARBA00051666"/>
    </source>
</evidence>
<dbReference type="GO" id="GO:0008422">
    <property type="term" value="F:beta-glucosidase activity"/>
    <property type="evidence" value="ECO:0007669"/>
    <property type="project" value="UniProtKB-EC"/>
</dbReference>
<feature type="signal peptide" evidence="17">
    <location>
        <begin position="1"/>
        <end position="16"/>
    </location>
</feature>
<evidence type="ECO:0000256" key="9">
    <source>
        <dbReference type="ARBA" id="ARBA00051414"/>
    </source>
</evidence>
<dbReference type="SUPFAM" id="SSF51445">
    <property type="entry name" value="(Trans)glycosidases"/>
    <property type="match status" value="1"/>
</dbReference>
<dbReference type="OrthoDB" id="7324300at2759"/>
<dbReference type="InterPro" id="IPR001360">
    <property type="entry name" value="Glyco_hydro_1"/>
</dbReference>
<comment type="caution">
    <text evidence="18">The sequence shown here is derived from an EMBL/GenBank/DDBJ whole genome shotgun (WGS) entry which is preliminary data.</text>
</comment>
<dbReference type="PANTHER" id="PTHR10353:SF36">
    <property type="entry name" value="LP05116P"/>
    <property type="match status" value="1"/>
</dbReference>
<evidence type="ECO:0000256" key="17">
    <source>
        <dbReference type="SAM" id="SignalP"/>
    </source>
</evidence>
<evidence type="ECO:0000256" key="12">
    <source>
        <dbReference type="ARBA" id="ARBA00060858"/>
    </source>
</evidence>
<organism evidence="18 19">
    <name type="scientific">Arctia plantaginis</name>
    <name type="common">Wood tiger moth</name>
    <name type="synonym">Phalaena plantaginis</name>
    <dbReference type="NCBI Taxonomy" id="874455"/>
    <lineage>
        <taxon>Eukaryota</taxon>
        <taxon>Metazoa</taxon>
        <taxon>Ecdysozoa</taxon>
        <taxon>Arthropoda</taxon>
        <taxon>Hexapoda</taxon>
        <taxon>Insecta</taxon>
        <taxon>Pterygota</taxon>
        <taxon>Neoptera</taxon>
        <taxon>Endopterygota</taxon>
        <taxon>Lepidoptera</taxon>
        <taxon>Glossata</taxon>
        <taxon>Ditrysia</taxon>
        <taxon>Noctuoidea</taxon>
        <taxon>Erebidae</taxon>
        <taxon>Arctiinae</taxon>
        <taxon>Arctia</taxon>
    </lineage>
</organism>
<dbReference type="EC" id="3.2.1.21" evidence="3"/>
<dbReference type="EMBL" id="CADEBD010000279">
    <property type="protein sequence ID" value="CAB3227766.1"/>
    <property type="molecule type" value="Genomic_DNA"/>
</dbReference>
<dbReference type="GO" id="GO:0004336">
    <property type="term" value="F:galactosylceramidase activity"/>
    <property type="evidence" value="ECO:0007669"/>
    <property type="project" value="UniProtKB-EC"/>
</dbReference>
<comment type="catalytic activity">
    <reaction evidence="7">
        <text>beta-D-galactosyl-(1&lt;-&gt;1)-sphing-4-enine + H2O = sphing-4-enine + D-galactose</text>
        <dbReference type="Rhea" id="RHEA:43908"/>
        <dbReference type="ChEBI" id="CHEBI:4139"/>
        <dbReference type="ChEBI" id="CHEBI:15377"/>
        <dbReference type="ChEBI" id="CHEBI:57756"/>
        <dbReference type="ChEBI" id="CHEBI:57934"/>
    </reaction>
    <physiologicalReaction direction="left-to-right" evidence="7">
        <dbReference type="Rhea" id="RHEA:43909"/>
    </physiologicalReaction>
</comment>
<accession>A0A8S0Z5G9</accession>
<feature type="chain" id="PRO_5035753975" description="Cytosolic beta-glucosidase" evidence="17">
    <location>
        <begin position="17"/>
        <end position="506"/>
    </location>
</feature>
<evidence type="ECO:0000256" key="16">
    <source>
        <dbReference type="ARBA" id="ARBA00083229"/>
    </source>
</evidence>
<evidence type="ECO:0000256" key="8">
    <source>
        <dbReference type="ARBA" id="ARBA00050809"/>
    </source>
</evidence>
<evidence type="ECO:0000256" key="4">
    <source>
        <dbReference type="ARBA" id="ARBA00022801"/>
    </source>
</evidence>
<dbReference type="PROSITE" id="PS00653">
    <property type="entry name" value="GLYCOSYL_HYDROL_F1_2"/>
    <property type="match status" value="1"/>
</dbReference>
<evidence type="ECO:0000313" key="18">
    <source>
        <dbReference type="EMBL" id="CAB3227766.1"/>
    </source>
</evidence>
<dbReference type="Proteomes" id="UP000494256">
    <property type="component" value="Unassembled WGS sequence"/>
</dbReference>
<evidence type="ECO:0000256" key="2">
    <source>
        <dbReference type="ARBA" id="ARBA00012657"/>
    </source>
</evidence>
<evidence type="ECO:0000313" key="19">
    <source>
        <dbReference type="Proteomes" id="UP000494256"/>
    </source>
</evidence>
<dbReference type="Gene3D" id="3.20.20.80">
    <property type="entry name" value="Glycosidases"/>
    <property type="match status" value="1"/>
</dbReference>
<comment type="catalytic activity">
    <reaction evidence="11">
        <text>beta-D-glucosyl-(1&lt;-&gt;1)-sphing-4-enine + H2O = sphing-4-enine + D-glucose</text>
        <dbReference type="Rhea" id="RHEA:59288"/>
        <dbReference type="ChEBI" id="CHEBI:4167"/>
        <dbReference type="ChEBI" id="CHEBI:15377"/>
        <dbReference type="ChEBI" id="CHEBI:57756"/>
        <dbReference type="ChEBI" id="CHEBI:83992"/>
    </reaction>
    <physiologicalReaction direction="left-to-right" evidence="11">
        <dbReference type="Rhea" id="RHEA:59289"/>
    </physiologicalReaction>
</comment>
<dbReference type="PANTHER" id="PTHR10353">
    <property type="entry name" value="GLYCOSYL HYDROLASE"/>
    <property type="match status" value="1"/>
</dbReference>
<evidence type="ECO:0000256" key="15">
    <source>
        <dbReference type="ARBA" id="ARBA00081896"/>
    </source>
</evidence>
<dbReference type="Pfam" id="PF00232">
    <property type="entry name" value="Glyco_hydro_1"/>
    <property type="match status" value="1"/>
</dbReference>
<reference evidence="18 19" key="1">
    <citation type="submission" date="2020-04" db="EMBL/GenBank/DDBJ databases">
        <authorList>
            <person name="Wallbank WR R."/>
            <person name="Pardo Diaz C."/>
            <person name="Kozak K."/>
            <person name="Martin S."/>
            <person name="Jiggins C."/>
            <person name="Moest M."/>
            <person name="Warren A I."/>
            <person name="Byers J.R.P. K."/>
            <person name="Montejo-Kovacevich G."/>
            <person name="Yen C E."/>
        </authorList>
    </citation>
    <scope>NUCLEOTIDE SEQUENCE [LARGE SCALE GENOMIC DNA]</scope>
</reference>
<dbReference type="EC" id="3.2.1.46" evidence="2"/>
<evidence type="ECO:0000256" key="1">
    <source>
        <dbReference type="ARBA" id="ARBA00000448"/>
    </source>
</evidence>
<comment type="similarity">
    <text evidence="12">Belongs to the glycosyl hydrolase 1 family. Klotho subfamily.</text>
</comment>
<evidence type="ECO:0000256" key="7">
    <source>
        <dbReference type="ARBA" id="ARBA00048813"/>
    </source>
</evidence>
<protein>
    <recommendedName>
        <fullName evidence="13">Cytosolic beta-glucosidase</fullName>
        <ecNumber evidence="3">3.2.1.21</ecNumber>
        <ecNumber evidence="2">3.2.1.46</ecNumber>
    </recommendedName>
    <alternativeName>
        <fullName evidence="14">Cytosolic galactosylceramidase</fullName>
    </alternativeName>
    <alternativeName>
        <fullName evidence="16">Cytosolic glucosylceramidase</fullName>
    </alternativeName>
    <alternativeName>
        <fullName evidence="15">Cytosolic glycosylceramidase</fullName>
    </alternativeName>
</protein>
<evidence type="ECO:0000256" key="6">
    <source>
        <dbReference type="ARBA" id="ARBA00033698"/>
    </source>
</evidence>
<evidence type="ECO:0000256" key="11">
    <source>
        <dbReference type="ARBA" id="ARBA00052085"/>
    </source>
</evidence>
<dbReference type="GO" id="GO:0016052">
    <property type="term" value="P:carbohydrate catabolic process"/>
    <property type="evidence" value="ECO:0007669"/>
    <property type="project" value="UniProtKB-ARBA"/>
</dbReference>
<keyword evidence="4" id="KW-0378">Hydrolase</keyword>
<sequence>MKVLIILSVFAVASSGVSDNKKRSFPADFLFGSATAAYQVEGAWDEDGKGEGIWDYMTHNHPNTISDLSNGDVASDSYHNYRRDVQIMRELGLNAYRFSLSWSRILPTGFAYNINPAGIDYYNKLIDEMLKYNITPIVTLCHFDLPQKLQELGGFANPMIKDWFEDYARVAFQHFGDRVKYWITFNEPVFCSLGYGSDKLAPIVNSTAIGGYLCAKHVVLAHANAYHAYKNDFKPTQGGQCGFIVGVSWYEPLTDSPEDKLAAEIKRQGDWGLYTEPLLSAEGGFPKDLSARIASKSAQQGFSKSRLSDFTEDEKIWIRGTVDFLGVNHYTGSLVSATKYKIPASVPSSEDDLDVGIYIRDEWSTAQSSWLVKFPNSTYNVLTDLMKRYNNPVMYITENGWSTAPDSTLVDDDRVTYYRDVLEDILDAIDAGVNIKGFLAWSMIDNFEWIRGYTERFGLYQVDFEHPARTRTPRKSAFVYKHIVKNRYIDRDYEPGSMIMTVDEGH</sequence>
<name>A0A8S0Z5G9_ARCPL</name>
<keyword evidence="17" id="KW-0732">Signal</keyword>
<comment type="catalytic activity">
    <reaction evidence="9">
        <text>a beta-D-xylosyl-(1&lt;-&gt;1')-N-acylsphing-4-enine + cholesterol = cholesteryl 3-beta-D-xyloside + an N-acylsphing-4-enine</text>
        <dbReference type="Rhea" id="RHEA:70239"/>
        <dbReference type="ChEBI" id="CHEBI:16113"/>
        <dbReference type="ChEBI" id="CHEBI:52639"/>
        <dbReference type="ChEBI" id="CHEBI:189067"/>
        <dbReference type="ChEBI" id="CHEBI:189068"/>
    </reaction>
    <physiologicalReaction direction="left-to-right" evidence="9">
        <dbReference type="Rhea" id="RHEA:70240"/>
    </physiologicalReaction>
    <physiologicalReaction direction="right-to-left" evidence="9">
        <dbReference type="Rhea" id="RHEA:70241"/>
    </physiologicalReaction>
</comment>
<dbReference type="PRINTS" id="PR00131">
    <property type="entry name" value="GLHYDRLASE1"/>
</dbReference>